<gene>
    <name evidence="1" type="ORF">K435DRAFT_726764</name>
</gene>
<dbReference type="Pfam" id="PF13911">
    <property type="entry name" value="AhpC-TSA_2"/>
    <property type="match status" value="1"/>
</dbReference>
<dbReference type="SUPFAM" id="SSF52833">
    <property type="entry name" value="Thioredoxin-like"/>
    <property type="match status" value="1"/>
</dbReference>
<name>A0A4S8LQZ3_DENBC</name>
<dbReference type="AlphaFoldDB" id="A0A4S8LQZ3"/>
<dbReference type="PANTHER" id="PTHR28630:SF3">
    <property type="entry name" value="PEROXIREDOXIN-LIKE 2C"/>
    <property type="match status" value="1"/>
</dbReference>
<accession>A0A4S8LQZ3</accession>
<dbReference type="PANTHER" id="PTHR28630">
    <property type="match status" value="1"/>
</dbReference>
<dbReference type="InterPro" id="IPR032801">
    <property type="entry name" value="PXL2A/B/C"/>
</dbReference>
<protein>
    <recommendedName>
        <fullName evidence="3">Thioredoxin-like protein</fullName>
    </recommendedName>
</protein>
<dbReference type="EMBL" id="ML179297">
    <property type="protein sequence ID" value="THU91794.1"/>
    <property type="molecule type" value="Genomic_DNA"/>
</dbReference>
<evidence type="ECO:0000313" key="2">
    <source>
        <dbReference type="Proteomes" id="UP000297245"/>
    </source>
</evidence>
<dbReference type="Gene3D" id="3.40.30.10">
    <property type="entry name" value="Glutaredoxin"/>
    <property type="match status" value="1"/>
</dbReference>
<proteinExistence type="predicted"/>
<dbReference type="CDD" id="cd02970">
    <property type="entry name" value="PRX_like2"/>
    <property type="match status" value="1"/>
</dbReference>
<sequence length="202" mass="22399">MSSADAVPDGSNVEKASALDIYDAEGKIINFGSLFADKKVVVVFIRTYFCGDSQQYVEQLANIPKEKLDNANVDLVVIGCGDWKPINGYAKDRGFQGSKMYADPDRKLYHELGMDIETLAKTPTGQKKRSYLKRGDAWDAVRSTFKGPVMNPSWMGKQGNLSQLGGDFVFGPGNQCIFAHRMQHTEDHVEVVDLMKQVGIEI</sequence>
<dbReference type="InterPro" id="IPR036249">
    <property type="entry name" value="Thioredoxin-like_sf"/>
</dbReference>
<dbReference type="Proteomes" id="UP000297245">
    <property type="component" value="Unassembled WGS sequence"/>
</dbReference>
<organism evidence="1 2">
    <name type="scientific">Dendrothele bispora (strain CBS 962.96)</name>
    <dbReference type="NCBI Taxonomy" id="1314807"/>
    <lineage>
        <taxon>Eukaryota</taxon>
        <taxon>Fungi</taxon>
        <taxon>Dikarya</taxon>
        <taxon>Basidiomycota</taxon>
        <taxon>Agaricomycotina</taxon>
        <taxon>Agaricomycetes</taxon>
        <taxon>Agaricomycetidae</taxon>
        <taxon>Agaricales</taxon>
        <taxon>Agaricales incertae sedis</taxon>
        <taxon>Dendrothele</taxon>
    </lineage>
</organism>
<evidence type="ECO:0000313" key="1">
    <source>
        <dbReference type="EMBL" id="THU91794.1"/>
    </source>
</evidence>
<keyword evidence="2" id="KW-1185">Reference proteome</keyword>
<reference evidence="1 2" key="1">
    <citation type="journal article" date="2019" name="Nat. Ecol. Evol.">
        <title>Megaphylogeny resolves global patterns of mushroom evolution.</title>
        <authorList>
            <person name="Varga T."/>
            <person name="Krizsan K."/>
            <person name="Foldi C."/>
            <person name="Dima B."/>
            <person name="Sanchez-Garcia M."/>
            <person name="Sanchez-Ramirez S."/>
            <person name="Szollosi G.J."/>
            <person name="Szarkandi J.G."/>
            <person name="Papp V."/>
            <person name="Albert L."/>
            <person name="Andreopoulos W."/>
            <person name="Angelini C."/>
            <person name="Antonin V."/>
            <person name="Barry K.W."/>
            <person name="Bougher N.L."/>
            <person name="Buchanan P."/>
            <person name="Buyck B."/>
            <person name="Bense V."/>
            <person name="Catcheside P."/>
            <person name="Chovatia M."/>
            <person name="Cooper J."/>
            <person name="Damon W."/>
            <person name="Desjardin D."/>
            <person name="Finy P."/>
            <person name="Geml J."/>
            <person name="Haridas S."/>
            <person name="Hughes K."/>
            <person name="Justo A."/>
            <person name="Karasinski D."/>
            <person name="Kautmanova I."/>
            <person name="Kiss B."/>
            <person name="Kocsube S."/>
            <person name="Kotiranta H."/>
            <person name="LaButti K.M."/>
            <person name="Lechner B.E."/>
            <person name="Liimatainen K."/>
            <person name="Lipzen A."/>
            <person name="Lukacs Z."/>
            <person name="Mihaltcheva S."/>
            <person name="Morgado L.N."/>
            <person name="Niskanen T."/>
            <person name="Noordeloos M.E."/>
            <person name="Ohm R.A."/>
            <person name="Ortiz-Santana B."/>
            <person name="Ovrebo C."/>
            <person name="Racz N."/>
            <person name="Riley R."/>
            <person name="Savchenko A."/>
            <person name="Shiryaev A."/>
            <person name="Soop K."/>
            <person name="Spirin V."/>
            <person name="Szebenyi C."/>
            <person name="Tomsovsky M."/>
            <person name="Tulloss R.E."/>
            <person name="Uehling J."/>
            <person name="Grigoriev I.V."/>
            <person name="Vagvolgyi C."/>
            <person name="Papp T."/>
            <person name="Martin F.M."/>
            <person name="Miettinen O."/>
            <person name="Hibbett D.S."/>
            <person name="Nagy L.G."/>
        </authorList>
    </citation>
    <scope>NUCLEOTIDE SEQUENCE [LARGE SCALE GENOMIC DNA]</scope>
    <source>
        <strain evidence="1 2">CBS 962.96</strain>
    </source>
</reference>
<dbReference type="OrthoDB" id="40334at2759"/>
<evidence type="ECO:0008006" key="3">
    <source>
        <dbReference type="Google" id="ProtNLM"/>
    </source>
</evidence>